<reference evidence="1 2" key="1">
    <citation type="journal article" date="2023" name="Microbiol. Spectr.">
        <title>Symbiosis of Carpenter Bees with Uncharacterized Lactic Acid Bacteria Showing NAD Auxotrophy.</title>
        <authorList>
            <person name="Kawasaki S."/>
            <person name="Ozawa K."/>
            <person name="Mori T."/>
            <person name="Yamamoto A."/>
            <person name="Ito M."/>
            <person name="Ohkuma M."/>
            <person name="Sakamoto M."/>
            <person name="Matsutani M."/>
        </authorList>
    </citation>
    <scope>NUCLEOTIDE SEQUENCE [LARGE SCALE GENOMIC DNA]</scope>
    <source>
        <strain evidence="1 2">KimC2</strain>
    </source>
</reference>
<evidence type="ECO:0000313" key="2">
    <source>
        <dbReference type="Proteomes" id="UP001321804"/>
    </source>
</evidence>
<protein>
    <recommendedName>
        <fullName evidence="3">DUF177 domain-containing protein</fullName>
    </recommendedName>
</protein>
<keyword evidence="2" id="KW-1185">Reference proteome</keyword>
<sequence length="188" mass="21857">MKLTFDFGKILERKENTIFQGKVDLSEAIKERSSEYQADVPFDLKITLEPIEDKYIDAYIDIQGLLIVPSTRSLKPAEVKINQHVEEIFVRLEEDIETDEEDDRVITKVENNNLDLYNTVVDYILLGIPSQVLTEKEQQENLMPKGENWQVISEDHFESIKKDSDKLPKDTLSKLEKLKEELGKENNE</sequence>
<evidence type="ECO:0008006" key="3">
    <source>
        <dbReference type="Google" id="ProtNLM"/>
    </source>
</evidence>
<dbReference type="Proteomes" id="UP001321804">
    <property type="component" value="Chromosome"/>
</dbReference>
<dbReference type="AlphaFoldDB" id="A0AAU9D176"/>
<dbReference type="InterPro" id="IPR003772">
    <property type="entry name" value="YceD"/>
</dbReference>
<organism evidence="1 2">
    <name type="scientific">Xylocopilactobacillus apis</name>
    <dbReference type="NCBI Taxonomy" id="2932183"/>
    <lineage>
        <taxon>Bacteria</taxon>
        <taxon>Bacillati</taxon>
        <taxon>Bacillota</taxon>
        <taxon>Bacilli</taxon>
        <taxon>Lactobacillales</taxon>
        <taxon>Lactobacillaceae</taxon>
        <taxon>Xylocopilactobacillus</taxon>
    </lineage>
</organism>
<dbReference type="Pfam" id="PF02620">
    <property type="entry name" value="YceD"/>
    <property type="match status" value="1"/>
</dbReference>
<dbReference type="EMBL" id="AP026801">
    <property type="protein sequence ID" value="BDR56231.1"/>
    <property type="molecule type" value="Genomic_DNA"/>
</dbReference>
<evidence type="ECO:0000313" key="1">
    <source>
        <dbReference type="EMBL" id="BDR56231.1"/>
    </source>
</evidence>
<proteinExistence type="predicted"/>
<name>A0AAU9D176_9LACO</name>
<dbReference type="KEGG" id="xak:KIMC2_07930"/>
<gene>
    <name evidence="1" type="ORF">KIMC2_07930</name>
</gene>
<dbReference type="RefSeq" id="WP_317698119.1">
    <property type="nucleotide sequence ID" value="NZ_AP026801.1"/>
</dbReference>
<accession>A0AAU9D176</accession>